<evidence type="ECO:0000256" key="5">
    <source>
        <dbReference type="ARBA" id="ARBA00022502"/>
    </source>
</evidence>
<evidence type="ECO:0000256" key="8">
    <source>
        <dbReference type="ARBA" id="ARBA00022824"/>
    </source>
</evidence>
<evidence type="ECO:0000256" key="9">
    <source>
        <dbReference type="ARBA" id="ARBA00032160"/>
    </source>
</evidence>
<dbReference type="PANTHER" id="PTHR45871:SF1">
    <property type="entry name" value="PHOSPHATIDYLINOSITOL N-ACETYLGLUCOSAMINYLTRANSFERASE SUBUNIT A"/>
    <property type="match status" value="1"/>
</dbReference>
<evidence type="ECO:0000256" key="3">
    <source>
        <dbReference type="ARBA" id="ARBA00004687"/>
    </source>
</evidence>
<gene>
    <name evidence="13" type="ORF">AWRI3579_g3450</name>
</gene>
<comment type="function">
    <text evidence="1">Catalytic subunit in the complex catalyzing the transfer of N-acetylglucosamine from UDP-N-acetylglucosamine to phosphatidylinositol, the first step of GPI biosynthesis.</text>
</comment>
<evidence type="ECO:0000313" key="14">
    <source>
        <dbReference type="Proteomes" id="UP000095728"/>
    </source>
</evidence>
<evidence type="ECO:0000259" key="12">
    <source>
        <dbReference type="Pfam" id="PF08288"/>
    </source>
</evidence>
<dbReference type="FunCoup" id="A0A1E5R970">
    <property type="interactions" value="465"/>
</dbReference>
<evidence type="ECO:0000256" key="2">
    <source>
        <dbReference type="ARBA" id="ARBA00004586"/>
    </source>
</evidence>
<evidence type="ECO:0000256" key="7">
    <source>
        <dbReference type="ARBA" id="ARBA00022679"/>
    </source>
</evidence>
<dbReference type="AlphaFoldDB" id="A0A1E5R970"/>
<dbReference type="InParanoid" id="A0A1E5R970"/>
<dbReference type="Pfam" id="PF00534">
    <property type="entry name" value="Glycos_transf_1"/>
    <property type="match status" value="1"/>
</dbReference>
<name>A0A1E5R970_9ASCO</name>
<feature type="domain" description="PIGA GPI anchor biosynthesis" evidence="12">
    <location>
        <begin position="36"/>
        <end position="125"/>
    </location>
</feature>
<dbReference type="InterPro" id="IPR013234">
    <property type="entry name" value="PIGA_GPI_anchor_biosynthesis"/>
</dbReference>
<evidence type="ECO:0000256" key="10">
    <source>
        <dbReference type="ARBA" id="ARBA00068617"/>
    </source>
</evidence>
<dbReference type="Gene3D" id="3.40.50.2000">
    <property type="entry name" value="Glycogen Phosphorylase B"/>
    <property type="match status" value="2"/>
</dbReference>
<protein>
    <recommendedName>
        <fullName evidence="10">Phosphatidylinositol N-acetylglucosaminyltransferase GPI3 subunit</fullName>
        <ecNumber evidence="4">2.4.1.198</ecNumber>
    </recommendedName>
    <alternativeName>
        <fullName evidence="9">GlcNAc-PI synthesis protein</fullName>
    </alternativeName>
</protein>
<dbReference type="Proteomes" id="UP000095728">
    <property type="component" value="Unassembled WGS sequence"/>
</dbReference>
<dbReference type="FunFam" id="3.40.50.2000:FF:000026">
    <property type="entry name" value="Phosphatidylinositol N-acetylglucosaminyltransferase subunit A"/>
    <property type="match status" value="1"/>
</dbReference>
<dbReference type="GO" id="GO:0006506">
    <property type="term" value="P:GPI anchor biosynthetic process"/>
    <property type="evidence" value="ECO:0007669"/>
    <property type="project" value="UniProtKB-KW"/>
</dbReference>
<sequence length="444" mass="50494">MVCDFFYPQLGGVEFHIYHLSQKLISLGHNVVILTHSYGKRRGVRYLNKGLKVYYIPYLVLYRNTTFPTVFTSLPIMRNIFIRESIDIVHSHGSVSTFAHECLFHAGIMDIPSVFTDHSLYGFDNIGAILVNKLLRFSSTLTNRMIAVSNTTKENLCVRTGFDPAKVVVIPNAVVPKDFQPNFDIATRGKVRSKKYITIVVIQRLFPNKGSELLTHMIPKICNADDKVKFIIAGDGPKFIDFQQMIETFRLQDKVELIGSVPHEKVPEVMRRGDIYLHASLIEAFGTVLVEAASCGLLIVSTMVGGIPEVLPKHMTIFSAETSVTCLAKATQKAIDLIRNGYDTSNFHQEIASMYHWSTVAKKTVEVYNKVYFESCVKKLSMSDKISRFFFRNSAENRYDGLMARCLYTLCCVVEMLYYIILECFWQPRSNIELAHKWESSSEP</sequence>
<proteinExistence type="predicted"/>
<dbReference type="SUPFAM" id="SSF53756">
    <property type="entry name" value="UDP-Glycosyltransferase/glycogen phosphorylase"/>
    <property type="match status" value="1"/>
</dbReference>
<keyword evidence="6 13" id="KW-0328">Glycosyltransferase</keyword>
<dbReference type="Pfam" id="PF08288">
    <property type="entry name" value="PIGA"/>
    <property type="match status" value="1"/>
</dbReference>
<comment type="subcellular location">
    <subcellularLocation>
        <location evidence="2">Endoplasmic reticulum membrane</location>
    </subcellularLocation>
</comment>
<dbReference type="EC" id="2.4.1.198" evidence="4"/>
<dbReference type="GO" id="GO:0017176">
    <property type="term" value="F:phosphatidylinositol N-acetylglucosaminyltransferase activity"/>
    <property type="evidence" value="ECO:0007669"/>
    <property type="project" value="UniProtKB-EC"/>
</dbReference>
<keyword evidence="7 13" id="KW-0808">Transferase</keyword>
<keyword evidence="8" id="KW-0256">Endoplasmic reticulum</keyword>
<comment type="pathway">
    <text evidence="3">Glycolipid biosynthesis; glycosylphosphatidylinositol-anchor biosynthesis.</text>
</comment>
<comment type="caution">
    <text evidence="13">The sequence shown here is derived from an EMBL/GenBank/DDBJ whole genome shotgun (WGS) entry which is preliminary data.</text>
</comment>
<accession>A0A1E5R970</accession>
<reference evidence="14" key="1">
    <citation type="journal article" date="2016" name="Genome Announc.">
        <title>Genome sequences of three species of Hanseniaspora isolated from spontaneous wine fermentations.</title>
        <authorList>
            <person name="Sternes P.R."/>
            <person name="Lee D."/>
            <person name="Kutyna D.R."/>
            <person name="Borneman A.R."/>
        </authorList>
    </citation>
    <scope>NUCLEOTIDE SEQUENCE [LARGE SCALE GENOMIC DNA]</scope>
    <source>
        <strain evidence="14">AWRI3579</strain>
    </source>
</reference>
<evidence type="ECO:0000259" key="11">
    <source>
        <dbReference type="Pfam" id="PF00534"/>
    </source>
</evidence>
<organism evidence="13 14">
    <name type="scientific">Hanseniaspora osmophila</name>
    <dbReference type="NCBI Taxonomy" id="56408"/>
    <lineage>
        <taxon>Eukaryota</taxon>
        <taxon>Fungi</taxon>
        <taxon>Dikarya</taxon>
        <taxon>Ascomycota</taxon>
        <taxon>Saccharomycotina</taxon>
        <taxon>Saccharomycetes</taxon>
        <taxon>Saccharomycodales</taxon>
        <taxon>Saccharomycodaceae</taxon>
        <taxon>Hanseniaspora</taxon>
    </lineage>
</organism>
<evidence type="ECO:0000256" key="4">
    <source>
        <dbReference type="ARBA" id="ARBA00012420"/>
    </source>
</evidence>
<evidence type="ECO:0000313" key="13">
    <source>
        <dbReference type="EMBL" id="OEJ83083.1"/>
    </source>
</evidence>
<dbReference type="STRING" id="56408.A0A1E5R970"/>
<dbReference type="OrthoDB" id="734129at2759"/>
<evidence type="ECO:0000256" key="1">
    <source>
        <dbReference type="ARBA" id="ARBA00003265"/>
    </source>
</evidence>
<dbReference type="PANTHER" id="PTHR45871">
    <property type="entry name" value="N-ACETYLGLUCOSAMINYL-PHOSPHATIDYLINOSITOL BIOSYNTHETIC PROTEIN"/>
    <property type="match status" value="1"/>
</dbReference>
<dbReference type="EMBL" id="LPNM01000009">
    <property type="protein sequence ID" value="OEJ83083.1"/>
    <property type="molecule type" value="Genomic_DNA"/>
</dbReference>
<feature type="domain" description="Glycosyl transferase family 1" evidence="11">
    <location>
        <begin position="192"/>
        <end position="335"/>
    </location>
</feature>
<keyword evidence="5" id="KW-0337">GPI-anchor biosynthesis</keyword>
<dbReference type="InterPro" id="IPR001296">
    <property type="entry name" value="Glyco_trans_1"/>
</dbReference>
<dbReference type="GO" id="GO:0000506">
    <property type="term" value="C:glycosylphosphatidylinositol-N-acetylglucosaminyltransferase (GPI-GnT) complex"/>
    <property type="evidence" value="ECO:0007669"/>
    <property type="project" value="TreeGrafter"/>
</dbReference>
<keyword evidence="14" id="KW-1185">Reference proteome</keyword>
<evidence type="ECO:0000256" key="6">
    <source>
        <dbReference type="ARBA" id="ARBA00022676"/>
    </source>
</evidence>